<dbReference type="eggNOG" id="ENOG5033FM0">
    <property type="taxonomic scope" value="Bacteria"/>
</dbReference>
<keyword evidence="1" id="KW-0472">Membrane</keyword>
<keyword evidence="4" id="KW-1185">Reference proteome</keyword>
<dbReference type="PROSITE" id="PS00018">
    <property type="entry name" value="EF_HAND_1"/>
    <property type="match status" value="1"/>
</dbReference>
<dbReference type="EMBL" id="BAFH01000003">
    <property type="protein sequence ID" value="GAB63125.1"/>
    <property type="molecule type" value="Genomic_DNA"/>
</dbReference>
<organism evidence="3 4">
    <name type="scientific">Candidatus Jettenia caeni</name>
    <dbReference type="NCBI Taxonomy" id="247490"/>
    <lineage>
        <taxon>Bacteria</taxon>
        <taxon>Pseudomonadati</taxon>
        <taxon>Planctomycetota</taxon>
        <taxon>Candidatus Brocadiia</taxon>
        <taxon>Candidatus Brocadiales</taxon>
        <taxon>Candidatus Brocadiaceae</taxon>
        <taxon>Candidatus Jettenia</taxon>
    </lineage>
</organism>
<evidence type="ECO:0000256" key="1">
    <source>
        <dbReference type="SAM" id="Phobius"/>
    </source>
</evidence>
<comment type="caution">
    <text evidence="3">The sequence shown here is derived from an EMBL/GenBank/DDBJ whole genome shotgun (WGS) entry which is preliminary data.</text>
</comment>
<dbReference type="InterPro" id="IPR018247">
    <property type="entry name" value="EF_Hand_1_Ca_BS"/>
</dbReference>
<sequence>MSSIDTSPDQFYVGQWYLEVKMAEGQVNICKKRKDDGAIVWHSQYFFGPGDGGYGGWSVGNCGSGYDGVEGVSDISPGWVKFTVPYNVPHPLSVYNNNYPSRWPANCGLIPVGGDICQNIEGYKYTFINFYDNLVYYKYYGEVCNNGICNNPFPAPSEDTLAKCSDGVDNDGDGQTDWADTDCQNLYENTLAKCTDTIDNDGDGNIDWADIDCQYLNEDTFEECTDNIDNDGDGQTDMLDDGCSQYRENTYQKCRDGFDNDGDGLVDEDDPECTGLYQDEICGNGIDDDGDGLIDYQDPDCTGVGGSEICDNGIDDDNDGLIDTFDPDCDNQQGGNGTGTVSNDAGSGTTKMIAEDGDPVPYGTDLADVQYDDSVPDKGQVIEEDWDWLDVLFTSIGSHPIINVIRGCELTTSSEVSKLYVNIYDRNIEFDFDWLAQYLDYFGYFIVLGANIYAFYILYFRG</sequence>
<dbReference type="AlphaFoldDB" id="I3IN30"/>
<proteinExistence type="predicted"/>
<keyword evidence="1" id="KW-1133">Transmembrane helix</keyword>
<accession>I3IN30</accession>
<dbReference type="OrthoDB" id="5493087at2"/>
<gene>
    <name evidence="2" type="ORF">KSU1_C0579</name>
    <name evidence="3" type="ORF">KSU1_C1529</name>
</gene>
<name>I3IN30_9BACT</name>
<dbReference type="Proteomes" id="UP000002985">
    <property type="component" value="Unassembled WGS sequence"/>
</dbReference>
<evidence type="ECO:0000313" key="2">
    <source>
        <dbReference type="EMBL" id="GAB62175.1"/>
    </source>
</evidence>
<protein>
    <submittedName>
        <fullName evidence="3">Uncharacterized protein</fullName>
    </submittedName>
</protein>
<feature type="transmembrane region" description="Helical" evidence="1">
    <location>
        <begin position="441"/>
        <end position="460"/>
    </location>
</feature>
<evidence type="ECO:0000313" key="3">
    <source>
        <dbReference type="EMBL" id="GAB63125.1"/>
    </source>
</evidence>
<evidence type="ECO:0000313" key="4">
    <source>
        <dbReference type="Proteomes" id="UP000002985"/>
    </source>
</evidence>
<keyword evidence="1" id="KW-0812">Transmembrane</keyword>
<dbReference type="STRING" id="247490.KSU1_C0579"/>
<reference evidence="3 4" key="1">
    <citation type="journal article" date="2012" name="FEBS Lett.">
        <title>Anammox organism KSU-1 expresses a NirK-type copper-containing nitrite reductase instead of a NirS-type with cytochrome cd1.</title>
        <authorList>
            <person name="Hira D."/>
            <person name="Toh H."/>
            <person name="Migita C.T."/>
            <person name="Okubo H."/>
            <person name="Nishiyama T."/>
            <person name="Hattori M."/>
            <person name="Furukawa K."/>
            <person name="Fujii T."/>
        </authorList>
    </citation>
    <scope>NUCLEOTIDE SEQUENCE [LARGE SCALE GENOMIC DNA]</scope>
</reference>
<dbReference type="EMBL" id="BAFH01000003">
    <property type="protein sequence ID" value="GAB62175.1"/>
    <property type="molecule type" value="Genomic_DNA"/>
</dbReference>